<comment type="caution">
    <text evidence="1">The sequence shown here is derived from an EMBL/GenBank/DDBJ whole genome shotgun (WGS) entry which is preliminary data.</text>
</comment>
<protein>
    <submittedName>
        <fullName evidence="1">Dehydrogenase/reductase SDR family member 7 like</fullName>
    </submittedName>
</protein>
<dbReference type="EMBL" id="CM051397">
    <property type="protein sequence ID" value="KAJ4721616.1"/>
    <property type="molecule type" value="Genomic_DNA"/>
</dbReference>
<dbReference type="Proteomes" id="UP001164539">
    <property type="component" value="Chromosome 4"/>
</dbReference>
<gene>
    <name evidence="1" type="ORF">OWV82_009283</name>
</gene>
<name>A0ACC1YDR2_MELAZ</name>
<accession>A0ACC1YDR2</accession>
<proteinExistence type="predicted"/>
<sequence length="78" mass="8686">MLQKHVSSERCAELTIIASTHGLKEVWISNQPVLAVMYLVQDMPTIGYWPMDMRVEAAAKKSNTYSLSLLFGGKNKSA</sequence>
<organism evidence="1 2">
    <name type="scientific">Melia azedarach</name>
    <name type="common">Chinaberry tree</name>
    <dbReference type="NCBI Taxonomy" id="155640"/>
    <lineage>
        <taxon>Eukaryota</taxon>
        <taxon>Viridiplantae</taxon>
        <taxon>Streptophyta</taxon>
        <taxon>Embryophyta</taxon>
        <taxon>Tracheophyta</taxon>
        <taxon>Spermatophyta</taxon>
        <taxon>Magnoliopsida</taxon>
        <taxon>eudicotyledons</taxon>
        <taxon>Gunneridae</taxon>
        <taxon>Pentapetalae</taxon>
        <taxon>rosids</taxon>
        <taxon>malvids</taxon>
        <taxon>Sapindales</taxon>
        <taxon>Meliaceae</taxon>
        <taxon>Melia</taxon>
    </lineage>
</organism>
<keyword evidence="2" id="KW-1185">Reference proteome</keyword>
<evidence type="ECO:0000313" key="1">
    <source>
        <dbReference type="EMBL" id="KAJ4721616.1"/>
    </source>
</evidence>
<evidence type="ECO:0000313" key="2">
    <source>
        <dbReference type="Proteomes" id="UP001164539"/>
    </source>
</evidence>
<reference evidence="1 2" key="1">
    <citation type="journal article" date="2023" name="Science">
        <title>Complex scaffold remodeling in plant triterpene biosynthesis.</title>
        <authorList>
            <person name="De La Pena R."/>
            <person name="Hodgson H."/>
            <person name="Liu J.C."/>
            <person name="Stephenson M.J."/>
            <person name="Martin A.C."/>
            <person name="Owen C."/>
            <person name="Harkess A."/>
            <person name="Leebens-Mack J."/>
            <person name="Jimenez L.E."/>
            <person name="Osbourn A."/>
            <person name="Sattely E.S."/>
        </authorList>
    </citation>
    <scope>NUCLEOTIDE SEQUENCE [LARGE SCALE GENOMIC DNA]</scope>
    <source>
        <strain evidence="2">cv. JPN11</strain>
        <tissue evidence="1">Leaf</tissue>
    </source>
</reference>